<sequence>MSFNNFKRINIFNLFSFSCIFLSVLLVENVSGLTRLDPLVDTNVGLIRGLLAEDGDYAMFLGIPYGVVNGSNPFGAAITQPNFATTFEAYDDSAVCPQIFQSTIRGTLDCLHLNIYVPSSASSQNPLPVMIWIHGGSFMHGFSGRTLYGPKFLVKHNVVLVTVNYRVGAYGFMCLDIPSVPGNQGLKDQLLALKWIKENIGSFGGDSNKITLFGESAGGHSVDFHLISPKDKLYDQVILQSGSVYAATVLYEPDKNAPIKMAEYLGYKTDDLQQALEYLAMTNSDSVIDSVINTGILFKPCVEKDHPDAFIIRSWLQKNLHVPKVNGMPVLLGFNENELMFSHINRDESHFSNIDIIRKYLDRIFIFNEGELEEMKEIIQHFYFGGEDITQNLEWSVVDFDSDFTYIHPIQRTLKNYLENNAGNTFYYMFSYAGERNYYKKFIFNFTSLPGASHADELGYLFDSEILSQVSNDEDLLIVERMTKMWTNFAKTGDPTPDTSDPLLPIKWLPVTKKTYNYLNINTEMKLERRPLSKRMAFWDIFYELNEHLQRGFVH</sequence>
<comment type="caution">
    <text evidence="1">The sequence shown here is derived from an EMBL/GenBank/DDBJ whole genome shotgun (WGS) entry which is preliminary data.</text>
</comment>
<organism evidence="1 2">
    <name type="scientific">Dendrolimus kikuchii</name>
    <dbReference type="NCBI Taxonomy" id="765133"/>
    <lineage>
        <taxon>Eukaryota</taxon>
        <taxon>Metazoa</taxon>
        <taxon>Ecdysozoa</taxon>
        <taxon>Arthropoda</taxon>
        <taxon>Hexapoda</taxon>
        <taxon>Insecta</taxon>
        <taxon>Pterygota</taxon>
        <taxon>Neoptera</taxon>
        <taxon>Endopterygota</taxon>
        <taxon>Lepidoptera</taxon>
        <taxon>Glossata</taxon>
        <taxon>Ditrysia</taxon>
        <taxon>Bombycoidea</taxon>
        <taxon>Lasiocampidae</taxon>
        <taxon>Dendrolimus</taxon>
    </lineage>
</organism>
<accession>A0ACC1D5B4</accession>
<protein>
    <submittedName>
        <fullName evidence="1">Uncharacterized protein</fullName>
    </submittedName>
</protein>
<evidence type="ECO:0000313" key="2">
    <source>
        <dbReference type="Proteomes" id="UP000824533"/>
    </source>
</evidence>
<proteinExistence type="predicted"/>
<gene>
    <name evidence="1" type="ORF">K1T71_004835</name>
</gene>
<dbReference type="Proteomes" id="UP000824533">
    <property type="component" value="Linkage Group LG08"/>
</dbReference>
<keyword evidence="2" id="KW-1185">Reference proteome</keyword>
<dbReference type="EMBL" id="CM034394">
    <property type="protein sequence ID" value="KAJ0179123.1"/>
    <property type="molecule type" value="Genomic_DNA"/>
</dbReference>
<name>A0ACC1D5B4_9NEOP</name>
<evidence type="ECO:0000313" key="1">
    <source>
        <dbReference type="EMBL" id="KAJ0179123.1"/>
    </source>
</evidence>
<reference evidence="1 2" key="1">
    <citation type="journal article" date="2021" name="Front. Genet.">
        <title>Chromosome-Level Genome Assembly Reveals Significant Gene Expansion in the Toll and IMD Signaling Pathways of Dendrolimus kikuchii.</title>
        <authorList>
            <person name="Zhou J."/>
            <person name="Wu P."/>
            <person name="Xiong Z."/>
            <person name="Liu N."/>
            <person name="Zhao N."/>
            <person name="Ji M."/>
            <person name="Qiu Y."/>
            <person name="Yang B."/>
        </authorList>
    </citation>
    <scope>NUCLEOTIDE SEQUENCE [LARGE SCALE GENOMIC DNA]</scope>
    <source>
        <strain evidence="1">Ann1</strain>
    </source>
</reference>